<dbReference type="EC" id="5.6.2.4" evidence="7"/>
<feature type="binding site" evidence="9">
    <location>
        <begin position="10"/>
        <end position="17"/>
    </location>
    <ligand>
        <name>ATP</name>
        <dbReference type="ChEBI" id="CHEBI:30616"/>
    </ligand>
</feature>
<keyword evidence="1 9" id="KW-0547">Nucleotide-binding</keyword>
<evidence type="ECO:0000256" key="4">
    <source>
        <dbReference type="ARBA" id="ARBA00022840"/>
    </source>
</evidence>
<evidence type="ECO:0000256" key="2">
    <source>
        <dbReference type="ARBA" id="ARBA00022801"/>
    </source>
</evidence>
<dbReference type="GO" id="GO:0016887">
    <property type="term" value="F:ATP hydrolysis activity"/>
    <property type="evidence" value="ECO:0007669"/>
    <property type="project" value="RHEA"/>
</dbReference>
<dbReference type="Pfam" id="PF13361">
    <property type="entry name" value="UvrD_C"/>
    <property type="match status" value="1"/>
</dbReference>
<keyword evidence="13" id="KW-1185">Reference proteome</keyword>
<evidence type="ECO:0000256" key="9">
    <source>
        <dbReference type="PROSITE-ProRule" id="PRU00560"/>
    </source>
</evidence>
<dbReference type="Pfam" id="PF00580">
    <property type="entry name" value="UvrD-helicase"/>
    <property type="match status" value="2"/>
</dbReference>
<keyword evidence="4 9" id="KW-0067">ATP-binding</keyword>
<feature type="domain" description="UvrD-like helicase C-terminal" evidence="11">
    <location>
        <begin position="580"/>
        <end position="835"/>
    </location>
</feature>
<comment type="catalytic activity">
    <reaction evidence="6">
        <text>Couples ATP hydrolysis with the unwinding of duplex DNA by translocating in the 3'-5' direction.</text>
        <dbReference type="EC" id="5.6.2.4"/>
    </reaction>
</comment>
<evidence type="ECO:0000313" key="13">
    <source>
        <dbReference type="Proteomes" id="UP000317624"/>
    </source>
</evidence>
<evidence type="ECO:0000256" key="1">
    <source>
        <dbReference type="ARBA" id="ARBA00022741"/>
    </source>
</evidence>
<protein>
    <recommendedName>
        <fullName evidence="7">DNA 3'-5' helicase</fullName>
        <ecNumber evidence="7">5.6.2.4</ecNumber>
    </recommendedName>
</protein>
<evidence type="ECO:0000256" key="8">
    <source>
        <dbReference type="ARBA" id="ARBA00048988"/>
    </source>
</evidence>
<comment type="catalytic activity">
    <reaction evidence="8">
        <text>ATP + H2O = ADP + phosphate + H(+)</text>
        <dbReference type="Rhea" id="RHEA:13065"/>
        <dbReference type="ChEBI" id="CHEBI:15377"/>
        <dbReference type="ChEBI" id="CHEBI:15378"/>
        <dbReference type="ChEBI" id="CHEBI:30616"/>
        <dbReference type="ChEBI" id="CHEBI:43474"/>
        <dbReference type="ChEBI" id="CHEBI:456216"/>
        <dbReference type="EC" id="5.6.2.4"/>
    </reaction>
</comment>
<dbReference type="InterPro" id="IPR027417">
    <property type="entry name" value="P-loop_NTPase"/>
</dbReference>
<dbReference type="SUPFAM" id="SSF52540">
    <property type="entry name" value="P-loop containing nucleoside triphosphate hydrolases"/>
    <property type="match status" value="1"/>
</dbReference>
<sequence length="1174" mass="131241">MPAPFRIYSASAGSGKTYQLTKEYLKLALGYPQPADPTGERSFNPSYFKSILAITFTNDAAGEMKERIVGALRRFAQGTEDKPDALLAEVATELAQEEQFPPHLATPAEWQREVRRRAAATFKLVLYHYADFAVSTIDSFVQRIVTAFTRELGLPASFEVELDTDSVLRSAVAALLDKVNRDPQSKLLSQTLADYALGQAEQGRNWNKLPDELLDFGRNLFSESVHEAVAQLGQKTMADFRTLDQEIRQRLHETEEAVQAQTDRALAALASAGIEAEHLAGGANGIHGHFRSWERWLGAPDAKADFPTATARKVVESGKWWSDKAKKAGLVPAVEAVQPELEAAFGELLDLRLTHLPNYLLLKALQPFLFHASLLSELNKLVEEISRERNVVLISEFNRRIAAIVLNEPVPFLYERLGEKYRHLLIDEFQDTSVLQWNNLLPLVENAVANGGLSLAVGDAKQAIYRWRGGELEQILRLYQRDTGALASRARDADMQRLLSERYYTLQSTLEPRSLAVNFRSEPAIIGFNNEFFTYVRERSVEGELVAGIFEDGFQQAVPEAAPRSLPTGYADISAGASAGHVELLFTQKDAPARRYVPTTGQYLDEPLPGYPAEAVLDYNESTCYLALQLIEQALAEGHQLREVAVLCRTRWQSRLVAKFLKERGFPIISADSLALQFAEVVNLLVAIMRVLHQSGDTLARAEALLLVDKVVRREPPTPERARHIAAVANDKESGKPFFDELRRLGFEVEEHKTGNLGLYELTERLLGIFGLLGANAESDYLFRFLDLTLEFSLKHGNNLGSFLTYWDERKGALSINAPGGTDAVTITTVHKAKGLAYGIVIVPFADWTLVPRTDTMLWGHLETAHKPLPDLPDVAVVRLNKSLAYTPLAEQDVEEREKTLLDGLNTLYVAFTRPRHRLYIISKAPAEPRKTTGELPLTATPEPAATQGPARDVADLLAGYLRHLGRWQEETTSFVLNPGTTQAPSTKPQKPSAHFALTNLTSTPWSERLKLRRHATTVFDFDEQEHLGEFNRKLHYALRRLLSAQDLGRSLRQLVAEGIINQKERPELETNLKALLADPRLAPYFAEGLAVETEREILVGGHTHRAYKPDRIVFGEGPSRATQTVTMLDFKLPPPQDIHKIRLREYARLFRELGYADVRGVIYYFGSGEVVEV</sequence>
<evidence type="ECO:0000256" key="3">
    <source>
        <dbReference type="ARBA" id="ARBA00022806"/>
    </source>
</evidence>
<feature type="domain" description="UvrD-like helicase ATP-binding" evidence="10">
    <location>
        <begin position="1"/>
        <end position="522"/>
    </location>
</feature>
<dbReference type="InterPro" id="IPR000212">
    <property type="entry name" value="DNA_helicase_UvrD/REP"/>
</dbReference>
<dbReference type="OrthoDB" id="4812256at2"/>
<evidence type="ECO:0000256" key="6">
    <source>
        <dbReference type="ARBA" id="ARBA00034617"/>
    </source>
</evidence>
<keyword evidence="2 9" id="KW-0378">Hydrolase</keyword>
<name>A0A558BRV2_9BACT</name>
<dbReference type="PANTHER" id="PTHR11070">
    <property type="entry name" value="UVRD / RECB / PCRA DNA HELICASE FAMILY MEMBER"/>
    <property type="match status" value="1"/>
</dbReference>
<keyword evidence="5" id="KW-0413">Isomerase</keyword>
<comment type="caution">
    <text evidence="12">The sequence shown here is derived from an EMBL/GenBank/DDBJ whole genome shotgun (WGS) entry which is preliminary data.</text>
</comment>
<evidence type="ECO:0000256" key="7">
    <source>
        <dbReference type="ARBA" id="ARBA00034808"/>
    </source>
</evidence>
<dbReference type="InterPro" id="IPR014017">
    <property type="entry name" value="DNA_helicase_UvrD-like_C"/>
</dbReference>
<dbReference type="EMBL" id="VMRJ01000004">
    <property type="protein sequence ID" value="TVT39246.1"/>
    <property type="molecule type" value="Genomic_DNA"/>
</dbReference>
<evidence type="ECO:0000313" key="12">
    <source>
        <dbReference type="EMBL" id="TVT39246.1"/>
    </source>
</evidence>
<evidence type="ECO:0000259" key="11">
    <source>
        <dbReference type="PROSITE" id="PS51217"/>
    </source>
</evidence>
<evidence type="ECO:0000259" key="10">
    <source>
        <dbReference type="PROSITE" id="PS51198"/>
    </source>
</evidence>
<reference evidence="12 13" key="1">
    <citation type="submission" date="2019-07" db="EMBL/GenBank/DDBJ databases">
        <title>Hymenobacter sp. straun FUR1 Genome sequencing and assembly.</title>
        <authorList>
            <person name="Chhetri G."/>
        </authorList>
    </citation>
    <scope>NUCLEOTIDE SEQUENCE [LARGE SCALE GENOMIC DNA]</scope>
    <source>
        <strain evidence="12 13">Fur1</strain>
    </source>
</reference>
<dbReference type="GO" id="GO:0043138">
    <property type="term" value="F:3'-5' DNA helicase activity"/>
    <property type="evidence" value="ECO:0007669"/>
    <property type="project" value="UniProtKB-EC"/>
</dbReference>
<dbReference type="PROSITE" id="PS51217">
    <property type="entry name" value="UVRD_HELICASE_CTER"/>
    <property type="match status" value="1"/>
</dbReference>
<proteinExistence type="predicted"/>
<dbReference type="GO" id="GO:0003677">
    <property type="term" value="F:DNA binding"/>
    <property type="evidence" value="ECO:0007669"/>
    <property type="project" value="InterPro"/>
</dbReference>
<gene>
    <name evidence="12" type="ORF">FNT36_16445</name>
</gene>
<dbReference type="AlphaFoldDB" id="A0A558BRV2"/>
<organism evidence="12 13">
    <name type="scientific">Hymenobacter setariae</name>
    <dbReference type="NCBI Taxonomy" id="2594794"/>
    <lineage>
        <taxon>Bacteria</taxon>
        <taxon>Pseudomonadati</taxon>
        <taxon>Bacteroidota</taxon>
        <taxon>Cytophagia</taxon>
        <taxon>Cytophagales</taxon>
        <taxon>Hymenobacteraceae</taxon>
        <taxon>Hymenobacter</taxon>
    </lineage>
</organism>
<dbReference type="GO" id="GO:0005524">
    <property type="term" value="F:ATP binding"/>
    <property type="evidence" value="ECO:0007669"/>
    <property type="project" value="UniProtKB-UniRule"/>
</dbReference>
<dbReference type="GO" id="GO:0000725">
    <property type="term" value="P:recombinational repair"/>
    <property type="evidence" value="ECO:0007669"/>
    <property type="project" value="TreeGrafter"/>
</dbReference>
<dbReference type="Proteomes" id="UP000317624">
    <property type="component" value="Unassembled WGS sequence"/>
</dbReference>
<dbReference type="GO" id="GO:0005829">
    <property type="term" value="C:cytosol"/>
    <property type="evidence" value="ECO:0007669"/>
    <property type="project" value="TreeGrafter"/>
</dbReference>
<dbReference type="InterPro" id="IPR014016">
    <property type="entry name" value="UvrD-like_ATP-bd"/>
</dbReference>
<dbReference type="RefSeq" id="WP_144849918.1">
    <property type="nucleotide sequence ID" value="NZ_VMRJ01000004.1"/>
</dbReference>
<dbReference type="PROSITE" id="PS51198">
    <property type="entry name" value="UVRD_HELICASE_ATP_BIND"/>
    <property type="match status" value="1"/>
</dbReference>
<dbReference type="Gene3D" id="3.40.50.300">
    <property type="entry name" value="P-loop containing nucleotide triphosphate hydrolases"/>
    <property type="match status" value="3"/>
</dbReference>
<dbReference type="Gene3D" id="1.10.3170.10">
    <property type="entry name" value="Recbcd, chain B, domain 2"/>
    <property type="match status" value="1"/>
</dbReference>
<keyword evidence="3 9" id="KW-0347">Helicase</keyword>
<evidence type="ECO:0000256" key="5">
    <source>
        <dbReference type="ARBA" id="ARBA00023235"/>
    </source>
</evidence>
<dbReference type="PANTHER" id="PTHR11070:SF67">
    <property type="entry name" value="DNA 3'-5' HELICASE"/>
    <property type="match status" value="1"/>
</dbReference>
<accession>A0A558BRV2</accession>